<evidence type="ECO:0000256" key="4">
    <source>
        <dbReference type="ARBA" id="ARBA00022898"/>
    </source>
</evidence>
<feature type="domain" description="Aminotransferase class I/classII large" evidence="5">
    <location>
        <begin position="57"/>
        <end position="391"/>
    </location>
</feature>
<keyword evidence="3 6" id="KW-0808">Transferase</keyword>
<evidence type="ECO:0000256" key="2">
    <source>
        <dbReference type="ARBA" id="ARBA00022576"/>
    </source>
</evidence>
<comment type="cofactor">
    <cofactor evidence="1">
        <name>pyridoxal 5'-phosphate</name>
        <dbReference type="ChEBI" id="CHEBI:597326"/>
    </cofactor>
</comment>
<organism evidence="6">
    <name type="scientific">bioreactor metagenome</name>
    <dbReference type="NCBI Taxonomy" id="1076179"/>
    <lineage>
        <taxon>unclassified sequences</taxon>
        <taxon>metagenomes</taxon>
        <taxon>ecological metagenomes</taxon>
    </lineage>
</organism>
<dbReference type="InterPro" id="IPR004839">
    <property type="entry name" value="Aminotransferase_I/II_large"/>
</dbReference>
<dbReference type="InterPro" id="IPR015421">
    <property type="entry name" value="PyrdxlP-dep_Trfase_major"/>
</dbReference>
<reference evidence="6" key="1">
    <citation type="submission" date="2019-08" db="EMBL/GenBank/DDBJ databases">
        <authorList>
            <person name="Kucharzyk K."/>
            <person name="Murdoch R.W."/>
            <person name="Higgins S."/>
            <person name="Loffler F."/>
        </authorList>
    </citation>
    <scope>NUCLEOTIDE SEQUENCE</scope>
</reference>
<dbReference type="EMBL" id="VSSQ01000008">
    <property type="protein sequence ID" value="MPL59082.1"/>
    <property type="molecule type" value="Genomic_DNA"/>
</dbReference>
<comment type="caution">
    <text evidence="6">The sequence shown here is derived from an EMBL/GenBank/DDBJ whole genome shotgun (WGS) entry which is preliminary data.</text>
</comment>
<accession>A0A644SZ53</accession>
<dbReference type="GO" id="GO:0030170">
    <property type="term" value="F:pyridoxal phosphate binding"/>
    <property type="evidence" value="ECO:0007669"/>
    <property type="project" value="InterPro"/>
</dbReference>
<name>A0A644SZ53_9ZZZZ</name>
<keyword evidence="2 6" id="KW-0032">Aminotransferase</keyword>
<dbReference type="CDD" id="cd00609">
    <property type="entry name" value="AAT_like"/>
    <property type="match status" value="1"/>
</dbReference>
<evidence type="ECO:0000313" key="6">
    <source>
        <dbReference type="EMBL" id="MPL59082.1"/>
    </source>
</evidence>
<dbReference type="EC" id="2.6.1.2" evidence="6"/>
<keyword evidence="6" id="KW-0670">Pyruvate</keyword>
<protein>
    <submittedName>
        <fullName evidence="6">Glutamate-pyruvate aminotransferase AlaA</fullName>
        <ecNumber evidence="6">2.6.1.2</ecNumber>
    </submittedName>
</protein>
<dbReference type="InterPro" id="IPR015424">
    <property type="entry name" value="PyrdxlP-dep_Trfase"/>
</dbReference>
<sequence length="403" mass="45099">MIFSARIDFAPARNSLDLERESLRAKGSAFFDLSQSNPTKVGLGFETDRITRAFANQANALYYPEPKGLANARRAIAEHFPPGRGEFPNVDPERFLLCASTSEAYSYLFKLLCNPGDSILIPRPGYPLFDQLAALESVATIPYRLEYSHPSGWTIDIDSITQALAGKGGASPKAIVLINPNNPTGSYIHREELSRIAGLCAERSIPIIADEVFYGYDLEAREDRRSLFGFEECLTFTLDGFSKRLCLPQLKLGWIYVSGPENEARKAMEALELVADSFLSAGAPVMNAAAELLEGERELRALVKARMAKVLSVYRSVLEDETSVHRLLRCEGGWTALVQSPRYAEEESLSRELLRREGLYVHPGFFFDMEKEAFFAFSLIIRPEEARAAAEKFRSFFDRYDGN</sequence>
<dbReference type="Gene3D" id="3.40.640.10">
    <property type="entry name" value="Type I PLP-dependent aspartate aminotransferase-like (Major domain)"/>
    <property type="match status" value="1"/>
</dbReference>
<dbReference type="AlphaFoldDB" id="A0A644SZ53"/>
<gene>
    <name evidence="6" type="primary">alaA_1</name>
    <name evidence="6" type="ORF">SDC9_04630</name>
</gene>
<evidence type="ECO:0000259" key="5">
    <source>
        <dbReference type="Pfam" id="PF00155"/>
    </source>
</evidence>
<dbReference type="PANTHER" id="PTHR43488">
    <property type="entry name" value="GLUTAMATE-PYRUVATE AMINOTRANSFERASE ALAA"/>
    <property type="match status" value="1"/>
</dbReference>
<dbReference type="GO" id="GO:0004021">
    <property type="term" value="F:L-alanine:2-oxoglutarate aminotransferase activity"/>
    <property type="evidence" value="ECO:0007669"/>
    <property type="project" value="UniProtKB-EC"/>
</dbReference>
<proteinExistence type="predicted"/>
<evidence type="ECO:0000256" key="1">
    <source>
        <dbReference type="ARBA" id="ARBA00001933"/>
    </source>
</evidence>
<dbReference type="Pfam" id="PF00155">
    <property type="entry name" value="Aminotran_1_2"/>
    <property type="match status" value="1"/>
</dbReference>
<dbReference type="InterPro" id="IPR051926">
    <property type="entry name" value="Ala_Aminotransferase"/>
</dbReference>
<keyword evidence="4" id="KW-0663">Pyridoxal phosphate</keyword>
<dbReference type="PANTHER" id="PTHR43488:SF2">
    <property type="entry name" value="GLUTAMATE-PYRUVATE AMINOTRANSFERASE ALAA"/>
    <property type="match status" value="1"/>
</dbReference>
<evidence type="ECO:0000256" key="3">
    <source>
        <dbReference type="ARBA" id="ARBA00022679"/>
    </source>
</evidence>
<dbReference type="SUPFAM" id="SSF53383">
    <property type="entry name" value="PLP-dependent transferases"/>
    <property type="match status" value="1"/>
</dbReference>